<dbReference type="Proteomes" id="UP000282423">
    <property type="component" value="Unassembled WGS sequence"/>
</dbReference>
<comment type="caution">
    <text evidence="1">The sequence shown here is derived from an EMBL/GenBank/DDBJ whole genome shotgun (WGS) entry which is preliminary data.</text>
</comment>
<gene>
    <name evidence="1" type="ORF">D7322_11095</name>
</gene>
<evidence type="ECO:0000313" key="2">
    <source>
        <dbReference type="Proteomes" id="UP000282423"/>
    </source>
</evidence>
<dbReference type="OrthoDB" id="1096291at2"/>
<dbReference type="InterPro" id="IPR032299">
    <property type="entry name" value="DUF4843"/>
</dbReference>
<dbReference type="RefSeq" id="WP_121124202.1">
    <property type="nucleotide sequence ID" value="NZ_CP158959.1"/>
</dbReference>
<evidence type="ECO:0000313" key="1">
    <source>
        <dbReference type="EMBL" id="RKO71307.1"/>
    </source>
</evidence>
<sequence>MMKKLAYLFIATLIYATGCKEDTLDLYQSQNSIYFPGERVSNVYRPIDSSFFSYGYISELIQDTLLLVPVTTTGAKAATDRRYNLEILSSSTMVEGEDYEIENATFQIKAQQLRDTIRIRLKRSKSLQTEKRILNLALRANENFALQMESQMIGTGDQQQIRYFNRFSVIADDIVGPPWFWDESRNKYAYLTVNYLGAYSQKKFQLLIGVLNLDINEITKEVMPGNSLPAWGYGLQAYLNDMTAKGTPILEDDGTAMKMGKNVQ</sequence>
<name>A0A420VYN0_9SPHI</name>
<proteinExistence type="predicted"/>
<reference evidence="1 2" key="1">
    <citation type="submission" date="2018-10" db="EMBL/GenBank/DDBJ databases">
        <title>Sphingobacterium sp. M05W1-28.</title>
        <authorList>
            <person name="Cai H."/>
        </authorList>
    </citation>
    <scope>NUCLEOTIDE SEQUENCE [LARGE SCALE GENOMIC DNA]</scope>
    <source>
        <strain evidence="1 2">M05W1-28</strain>
    </source>
</reference>
<dbReference type="AlphaFoldDB" id="A0A420VYN0"/>
<keyword evidence="2" id="KW-1185">Reference proteome</keyword>
<accession>A0A420VYN0</accession>
<protein>
    <submittedName>
        <fullName evidence="1">DUF4843 domain-containing protein</fullName>
    </submittedName>
</protein>
<dbReference type="Pfam" id="PF16132">
    <property type="entry name" value="DUF4843"/>
    <property type="match status" value="1"/>
</dbReference>
<organism evidence="1 2">
    <name type="scientific">Sphingobacterium puteale</name>
    <dbReference type="NCBI Taxonomy" id="2420510"/>
    <lineage>
        <taxon>Bacteria</taxon>
        <taxon>Pseudomonadati</taxon>
        <taxon>Bacteroidota</taxon>
        <taxon>Sphingobacteriia</taxon>
        <taxon>Sphingobacteriales</taxon>
        <taxon>Sphingobacteriaceae</taxon>
        <taxon>Sphingobacterium</taxon>
    </lineage>
</organism>
<dbReference type="EMBL" id="RBWS01000008">
    <property type="protein sequence ID" value="RKO71307.1"/>
    <property type="molecule type" value="Genomic_DNA"/>
</dbReference>